<keyword evidence="6 11" id="KW-0812">Transmembrane</keyword>
<evidence type="ECO:0000256" key="5">
    <source>
        <dbReference type="ARBA" id="ARBA00022679"/>
    </source>
</evidence>
<dbReference type="Pfam" id="PF02518">
    <property type="entry name" value="HATPase_c"/>
    <property type="match status" value="1"/>
</dbReference>
<dbReference type="InterPro" id="IPR004358">
    <property type="entry name" value="Sig_transdc_His_kin-like_C"/>
</dbReference>
<keyword evidence="5" id="KW-0808">Transferase</keyword>
<dbReference type="PRINTS" id="PR00344">
    <property type="entry name" value="BCTRLSENSOR"/>
</dbReference>
<evidence type="ECO:0000256" key="3">
    <source>
        <dbReference type="ARBA" id="ARBA00012438"/>
    </source>
</evidence>
<dbReference type="PANTHER" id="PTHR45436">
    <property type="entry name" value="SENSOR HISTIDINE KINASE YKOH"/>
    <property type="match status" value="1"/>
</dbReference>
<gene>
    <name evidence="14" type="ORF">AUJ42_02485</name>
</gene>
<keyword evidence="7" id="KW-0418">Kinase</keyword>
<dbReference type="InterPro" id="IPR003594">
    <property type="entry name" value="HATPase_dom"/>
</dbReference>
<evidence type="ECO:0000256" key="11">
    <source>
        <dbReference type="SAM" id="Phobius"/>
    </source>
</evidence>
<dbReference type="SMART" id="SM00304">
    <property type="entry name" value="HAMP"/>
    <property type="match status" value="1"/>
</dbReference>
<feature type="domain" description="HAMP" evidence="13">
    <location>
        <begin position="184"/>
        <end position="237"/>
    </location>
</feature>
<dbReference type="InterPro" id="IPR036890">
    <property type="entry name" value="HATPase_C_sf"/>
</dbReference>
<dbReference type="AlphaFoldDB" id="A0A1J4RUB8"/>
<evidence type="ECO:0000256" key="7">
    <source>
        <dbReference type="ARBA" id="ARBA00022777"/>
    </source>
</evidence>
<dbReference type="PROSITE" id="PS50109">
    <property type="entry name" value="HIS_KIN"/>
    <property type="match status" value="1"/>
</dbReference>
<proteinExistence type="predicted"/>
<dbReference type="FunFam" id="3.30.565.10:FF:000006">
    <property type="entry name" value="Sensor histidine kinase WalK"/>
    <property type="match status" value="1"/>
</dbReference>
<keyword evidence="4" id="KW-0597">Phosphoprotein</keyword>
<dbReference type="PROSITE" id="PS50885">
    <property type="entry name" value="HAMP"/>
    <property type="match status" value="1"/>
</dbReference>
<evidence type="ECO:0000256" key="10">
    <source>
        <dbReference type="ARBA" id="ARBA00023136"/>
    </source>
</evidence>
<evidence type="ECO:0000313" key="14">
    <source>
        <dbReference type="EMBL" id="OIN90929.1"/>
    </source>
</evidence>
<comment type="catalytic activity">
    <reaction evidence="1">
        <text>ATP + protein L-histidine = ADP + protein N-phospho-L-histidine.</text>
        <dbReference type="EC" id="2.7.13.3"/>
    </reaction>
</comment>
<evidence type="ECO:0000256" key="4">
    <source>
        <dbReference type="ARBA" id="ARBA00022553"/>
    </source>
</evidence>
<evidence type="ECO:0000256" key="9">
    <source>
        <dbReference type="ARBA" id="ARBA00023012"/>
    </source>
</evidence>
<dbReference type="Gene3D" id="3.30.565.10">
    <property type="entry name" value="Histidine kinase-like ATPase, C-terminal domain"/>
    <property type="match status" value="1"/>
</dbReference>
<dbReference type="Proteomes" id="UP000182345">
    <property type="component" value="Unassembled WGS sequence"/>
</dbReference>
<organism evidence="14 15">
    <name type="scientific">Candidatus Collierbacteria bacterium CG1_02_44_10</name>
    <dbReference type="NCBI Taxonomy" id="1805087"/>
    <lineage>
        <taxon>Bacteria</taxon>
        <taxon>Candidatus Collieribacteriota</taxon>
    </lineage>
</organism>
<dbReference type="InterPro" id="IPR005467">
    <property type="entry name" value="His_kinase_dom"/>
</dbReference>
<evidence type="ECO:0000256" key="8">
    <source>
        <dbReference type="ARBA" id="ARBA00022989"/>
    </source>
</evidence>
<evidence type="ECO:0000256" key="2">
    <source>
        <dbReference type="ARBA" id="ARBA00004370"/>
    </source>
</evidence>
<dbReference type="SUPFAM" id="SSF47384">
    <property type="entry name" value="Homodimeric domain of signal transducing histidine kinase"/>
    <property type="match status" value="1"/>
</dbReference>
<evidence type="ECO:0000256" key="6">
    <source>
        <dbReference type="ARBA" id="ARBA00022692"/>
    </source>
</evidence>
<keyword evidence="9" id="KW-0902">Two-component regulatory system</keyword>
<evidence type="ECO:0000313" key="15">
    <source>
        <dbReference type="Proteomes" id="UP000182345"/>
    </source>
</evidence>
<feature type="transmembrane region" description="Helical" evidence="11">
    <location>
        <begin position="157"/>
        <end position="178"/>
    </location>
</feature>
<dbReference type="InterPro" id="IPR050428">
    <property type="entry name" value="TCS_sensor_his_kinase"/>
</dbReference>
<dbReference type="InterPro" id="IPR003661">
    <property type="entry name" value="HisK_dim/P_dom"/>
</dbReference>
<name>A0A1J4RUB8_9BACT</name>
<reference evidence="14 15" key="1">
    <citation type="journal article" date="2016" name="Environ. Microbiol.">
        <title>Genomic resolution of a cold subsurface aquifer community provides metabolic insights for novel microbes adapted to high CO concentrations.</title>
        <authorList>
            <person name="Probst A.J."/>
            <person name="Castelle C.J."/>
            <person name="Singh A."/>
            <person name="Brown C.T."/>
            <person name="Anantharaman K."/>
            <person name="Sharon I."/>
            <person name="Hug L.A."/>
            <person name="Burstein D."/>
            <person name="Emerson J.B."/>
            <person name="Thomas B.C."/>
            <person name="Banfield J.F."/>
        </authorList>
    </citation>
    <scope>NUCLEOTIDE SEQUENCE [LARGE SCALE GENOMIC DNA]</scope>
    <source>
        <strain evidence="14">CG1_02_44_10</strain>
    </source>
</reference>
<keyword evidence="10 11" id="KW-0472">Membrane</keyword>
<dbReference type="SMART" id="SM00388">
    <property type="entry name" value="HisKA"/>
    <property type="match status" value="1"/>
</dbReference>
<dbReference type="Gene3D" id="1.10.287.130">
    <property type="match status" value="1"/>
</dbReference>
<dbReference type="GO" id="GO:0000155">
    <property type="term" value="F:phosphorelay sensor kinase activity"/>
    <property type="evidence" value="ECO:0007669"/>
    <property type="project" value="InterPro"/>
</dbReference>
<dbReference type="SUPFAM" id="SSF55874">
    <property type="entry name" value="ATPase domain of HSP90 chaperone/DNA topoisomerase II/histidine kinase"/>
    <property type="match status" value="1"/>
</dbReference>
<dbReference type="Pfam" id="PF00672">
    <property type="entry name" value="HAMP"/>
    <property type="match status" value="1"/>
</dbReference>
<feature type="domain" description="Histidine kinase" evidence="12">
    <location>
        <begin position="245"/>
        <end position="444"/>
    </location>
</feature>
<evidence type="ECO:0000256" key="1">
    <source>
        <dbReference type="ARBA" id="ARBA00000085"/>
    </source>
</evidence>
<protein>
    <recommendedName>
        <fullName evidence="3">histidine kinase</fullName>
        <ecNumber evidence="3">2.7.13.3</ecNumber>
    </recommendedName>
</protein>
<evidence type="ECO:0000259" key="13">
    <source>
        <dbReference type="PROSITE" id="PS50885"/>
    </source>
</evidence>
<dbReference type="SMART" id="SM00387">
    <property type="entry name" value="HATPase_c"/>
    <property type="match status" value="1"/>
</dbReference>
<comment type="caution">
    <text evidence="14">The sequence shown here is derived from an EMBL/GenBank/DDBJ whole genome shotgun (WGS) entry which is preliminary data.</text>
</comment>
<accession>A0A1J4RUB8</accession>
<comment type="subcellular location">
    <subcellularLocation>
        <location evidence="2">Membrane</location>
    </subcellularLocation>
</comment>
<feature type="transmembrane region" description="Helical" evidence="11">
    <location>
        <begin position="12"/>
        <end position="36"/>
    </location>
</feature>
<dbReference type="GO" id="GO:0005886">
    <property type="term" value="C:plasma membrane"/>
    <property type="evidence" value="ECO:0007669"/>
    <property type="project" value="TreeGrafter"/>
</dbReference>
<dbReference type="InterPro" id="IPR036097">
    <property type="entry name" value="HisK_dim/P_sf"/>
</dbReference>
<dbReference type="PANTHER" id="PTHR45436:SF5">
    <property type="entry name" value="SENSOR HISTIDINE KINASE TRCS"/>
    <property type="match status" value="1"/>
</dbReference>
<dbReference type="CDD" id="cd00075">
    <property type="entry name" value="HATPase"/>
    <property type="match status" value="1"/>
</dbReference>
<dbReference type="EMBL" id="MNUK01000057">
    <property type="protein sequence ID" value="OIN90929.1"/>
    <property type="molecule type" value="Genomic_DNA"/>
</dbReference>
<dbReference type="CDD" id="cd00082">
    <property type="entry name" value="HisKA"/>
    <property type="match status" value="1"/>
</dbReference>
<sequence>MFSVNTLRGRLTAWFLTSVGFIILIFLSAVALLFYVTIQNQIDHHVHIAVSEAHQIVQNYQGSERDSLIRSLVSARGMTVVVLAPDGSPILETNSPDIALSTEHQLQKILTAQNLYQSAPTHFTESHTRFAAMPVQVQAGKGIVAVGYSTQVIYDSFLILLAIVSGVIVLLILPLSFLGSHKLRQELVPLERISQQAKQISASSLSSRIHLSSPTIELKNIQEALNLMLGRLEEIFSREREFFADAAHTLKTPLAVIRFQIENIKQNPQIKKDLLLSLDSAGNTIQDLLFLSCVATLHHDLKNTSLSKLLIELADLTQTLGEEKHLEIITDIPKDVTHKTNPQLLTKALTNILHNAVIYNKSDGKIYITLKKKNDKIFIAIKDTGIGIPKKDLPHVFDRFYRGKSDSKGSGLGLAITKSVIESLGGKISITSHFRQDTAFTVTF</sequence>
<dbReference type="Pfam" id="PF00512">
    <property type="entry name" value="HisKA"/>
    <property type="match status" value="1"/>
</dbReference>
<keyword evidence="8 11" id="KW-1133">Transmembrane helix</keyword>
<evidence type="ECO:0000259" key="12">
    <source>
        <dbReference type="PROSITE" id="PS50109"/>
    </source>
</evidence>
<dbReference type="EC" id="2.7.13.3" evidence="3"/>
<dbReference type="InterPro" id="IPR003660">
    <property type="entry name" value="HAMP_dom"/>
</dbReference>